<accession>A0ABR1XFB8</accession>
<name>A0ABR1XFB8_9PEZI</name>
<feature type="compositionally biased region" description="Basic residues" evidence="1">
    <location>
        <begin position="153"/>
        <end position="164"/>
    </location>
</feature>
<protein>
    <submittedName>
        <fullName evidence="2">Uncharacterized protein</fullName>
    </submittedName>
</protein>
<dbReference type="Proteomes" id="UP001456524">
    <property type="component" value="Unassembled WGS sequence"/>
</dbReference>
<feature type="region of interest" description="Disordered" evidence="1">
    <location>
        <begin position="45"/>
        <end position="65"/>
    </location>
</feature>
<feature type="region of interest" description="Disordered" evidence="1">
    <location>
        <begin position="153"/>
        <end position="204"/>
    </location>
</feature>
<proteinExistence type="predicted"/>
<evidence type="ECO:0000256" key="1">
    <source>
        <dbReference type="SAM" id="MobiDB-lite"/>
    </source>
</evidence>
<dbReference type="EMBL" id="JBBWUH010000015">
    <property type="protein sequence ID" value="KAK8152073.1"/>
    <property type="molecule type" value="Genomic_DNA"/>
</dbReference>
<evidence type="ECO:0000313" key="3">
    <source>
        <dbReference type="Proteomes" id="UP001456524"/>
    </source>
</evidence>
<comment type="caution">
    <text evidence="2">The sequence shown here is derived from an EMBL/GenBank/DDBJ whole genome shotgun (WGS) entry which is preliminary data.</text>
</comment>
<gene>
    <name evidence="2" type="ORF">IWX90DRAFT_86304</name>
</gene>
<sequence>MRRKLHSVCQLVCDFRLGVPSMNDGCWCEQTRLTGRSRFQVPLAQARKRGGGRKWSGEEPRHKPQRISRLAGLSSITYPTPEILRRMRQQQHEHNELTANEHQQASFLLLHPSQRPPPPTRLFDAVEQAATAATRSRRRSVEPQIGQVIWRKRRGPPRTPRRRTTVSAHAVAGGRHVQMDTTEAKRRPQRRQEEHRRDERASSGLGVVRMTHVVNFSYSDESRLLRLPCCQHHQHESNRSSSACCKSSRNIMSKLTAQQAPGTARPPWLP</sequence>
<organism evidence="2 3">
    <name type="scientific">Phyllosticta citrichinensis</name>
    <dbReference type="NCBI Taxonomy" id="1130410"/>
    <lineage>
        <taxon>Eukaryota</taxon>
        <taxon>Fungi</taxon>
        <taxon>Dikarya</taxon>
        <taxon>Ascomycota</taxon>
        <taxon>Pezizomycotina</taxon>
        <taxon>Dothideomycetes</taxon>
        <taxon>Dothideomycetes incertae sedis</taxon>
        <taxon>Botryosphaeriales</taxon>
        <taxon>Phyllostictaceae</taxon>
        <taxon>Phyllosticta</taxon>
    </lineage>
</organism>
<evidence type="ECO:0000313" key="2">
    <source>
        <dbReference type="EMBL" id="KAK8152073.1"/>
    </source>
</evidence>
<keyword evidence="3" id="KW-1185">Reference proteome</keyword>
<feature type="compositionally biased region" description="Basic and acidic residues" evidence="1">
    <location>
        <begin position="182"/>
        <end position="201"/>
    </location>
</feature>
<reference evidence="2 3" key="1">
    <citation type="journal article" date="2022" name="G3 (Bethesda)">
        <title>Enemy or ally: a genomic approach to elucidate the lifestyle of Phyllosticta citrichinaensis.</title>
        <authorList>
            <person name="Buijs V.A."/>
            <person name="Groenewald J.Z."/>
            <person name="Haridas S."/>
            <person name="LaButti K.M."/>
            <person name="Lipzen A."/>
            <person name="Martin F.M."/>
            <person name="Barry K."/>
            <person name="Grigoriev I.V."/>
            <person name="Crous P.W."/>
            <person name="Seidl M.F."/>
        </authorList>
    </citation>
    <scope>NUCLEOTIDE SEQUENCE [LARGE SCALE GENOMIC DNA]</scope>
    <source>
        <strain evidence="2 3">CBS 129764</strain>
    </source>
</reference>